<name>A0A1X7TMK7_AMPQE</name>
<dbReference type="AlphaFoldDB" id="A0A1X7TMK7"/>
<dbReference type="EnsemblMetazoa" id="Aqu2.1.15901_001">
    <property type="protein sequence ID" value="Aqu2.1.15901_001"/>
    <property type="gene ID" value="Aqu2.1.15901"/>
</dbReference>
<protein>
    <submittedName>
        <fullName evidence="1">Uncharacterized protein</fullName>
    </submittedName>
</protein>
<proteinExistence type="predicted"/>
<reference evidence="1" key="1">
    <citation type="submission" date="2017-05" db="UniProtKB">
        <authorList>
            <consortium name="EnsemblMetazoa"/>
        </authorList>
    </citation>
    <scope>IDENTIFICATION</scope>
</reference>
<dbReference type="InParanoid" id="A0A1X7TMK7"/>
<organism evidence="1">
    <name type="scientific">Amphimedon queenslandica</name>
    <name type="common">Sponge</name>
    <dbReference type="NCBI Taxonomy" id="400682"/>
    <lineage>
        <taxon>Eukaryota</taxon>
        <taxon>Metazoa</taxon>
        <taxon>Porifera</taxon>
        <taxon>Demospongiae</taxon>
        <taxon>Heteroscleromorpha</taxon>
        <taxon>Haplosclerida</taxon>
        <taxon>Niphatidae</taxon>
        <taxon>Amphimedon</taxon>
    </lineage>
</organism>
<evidence type="ECO:0000313" key="1">
    <source>
        <dbReference type="EnsemblMetazoa" id="Aqu2.1.15901_001"/>
    </source>
</evidence>
<sequence length="158" mass="17910">MTRVNSNKSEIELRGDTAASMLILKYCVRFPDSSKMPNPRGILSREVPSFAIVVANTEVRQFTSKSRRGSYHKSKERANIGRYALSNGVQAAKLKFSREMKVKINESTVRLFKNQYKLELEAKRAGAEFEGRHTTISVLNVKKRGRKLLLGGKIDFMV</sequence>
<accession>A0A1X7TMK7</accession>